<feature type="non-terminal residue" evidence="4">
    <location>
        <position position="1"/>
    </location>
</feature>
<reference evidence="4" key="1">
    <citation type="journal article" date="2020" name="Stud. Mycol.">
        <title>101 Dothideomycetes genomes: a test case for predicting lifestyles and emergence of pathogens.</title>
        <authorList>
            <person name="Haridas S."/>
            <person name="Albert R."/>
            <person name="Binder M."/>
            <person name="Bloem J."/>
            <person name="Labutti K."/>
            <person name="Salamov A."/>
            <person name="Andreopoulos B."/>
            <person name="Baker S."/>
            <person name="Barry K."/>
            <person name="Bills G."/>
            <person name="Bluhm B."/>
            <person name="Cannon C."/>
            <person name="Castanera R."/>
            <person name="Culley D."/>
            <person name="Daum C."/>
            <person name="Ezra D."/>
            <person name="Gonzalez J."/>
            <person name="Henrissat B."/>
            <person name="Kuo A."/>
            <person name="Liang C."/>
            <person name="Lipzen A."/>
            <person name="Lutzoni F."/>
            <person name="Magnuson J."/>
            <person name="Mondo S."/>
            <person name="Nolan M."/>
            <person name="Ohm R."/>
            <person name="Pangilinan J."/>
            <person name="Park H.-J."/>
            <person name="Ramirez L."/>
            <person name="Alfaro M."/>
            <person name="Sun H."/>
            <person name="Tritt A."/>
            <person name="Yoshinaga Y."/>
            <person name="Zwiers L.-H."/>
            <person name="Turgeon B."/>
            <person name="Goodwin S."/>
            <person name="Spatafora J."/>
            <person name="Crous P."/>
            <person name="Grigoriev I."/>
        </authorList>
    </citation>
    <scope>NUCLEOTIDE SEQUENCE</scope>
    <source>
        <strain evidence="4">SCOH1-5</strain>
    </source>
</reference>
<protein>
    <submittedName>
        <fullName evidence="4">Uncharacterized protein</fullName>
    </submittedName>
</protein>
<proteinExistence type="predicted"/>
<evidence type="ECO:0000256" key="1">
    <source>
        <dbReference type="ARBA" id="ARBA00022737"/>
    </source>
</evidence>
<evidence type="ECO:0000256" key="2">
    <source>
        <dbReference type="ARBA" id="ARBA00023043"/>
    </source>
</evidence>
<dbReference type="AlphaFoldDB" id="A0A6A6FRK2"/>
<dbReference type="PROSITE" id="PS50088">
    <property type="entry name" value="ANK_REPEAT"/>
    <property type="match status" value="1"/>
</dbReference>
<name>A0A6A6FRK2_9PEZI</name>
<dbReference type="SMART" id="SM00248">
    <property type="entry name" value="ANK"/>
    <property type="match status" value="5"/>
</dbReference>
<dbReference type="OrthoDB" id="1722345at2759"/>
<keyword evidence="5" id="KW-1185">Reference proteome</keyword>
<dbReference type="Proteomes" id="UP000799539">
    <property type="component" value="Unassembled WGS sequence"/>
</dbReference>
<dbReference type="PANTHER" id="PTHR24189:SF50">
    <property type="entry name" value="ANKYRIN REPEAT AND SOCS BOX PROTEIN 2"/>
    <property type="match status" value="1"/>
</dbReference>
<evidence type="ECO:0000256" key="3">
    <source>
        <dbReference type="PROSITE-ProRule" id="PRU00023"/>
    </source>
</evidence>
<gene>
    <name evidence="4" type="ORF">CERZMDRAFT_2731</name>
</gene>
<sequence>LLWAIEHQHQDIVAWLLSEDINISCYEVKKATLMKNTAILQLLFEKAWNINTAFGWDDPPALAYAVEDANLTAWFLAHGADPNASCPMDKTPLSAAVQYAPLSVVQMLFANGGNVERGQLLHAAIWRKLDDRKTMVEYVLQRGAAVNAVLYQNRPEIYLMREPFGLGTPLHAAAAIGDEDVLRVLIRHGAKLDIKDSRGFLAVERAEVNGHGSVAQFLRQ</sequence>
<evidence type="ECO:0000313" key="5">
    <source>
        <dbReference type="Proteomes" id="UP000799539"/>
    </source>
</evidence>
<organism evidence="4 5">
    <name type="scientific">Cercospora zeae-maydis SCOH1-5</name>
    <dbReference type="NCBI Taxonomy" id="717836"/>
    <lineage>
        <taxon>Eukaryota</taxon>
        <taxon>Fungi</taxon>
        <taxon>Dikarya</taxon>
        <taxon>Ascomycota</taxon>
        <taxon>Pezizomycotina</taxon>
        <taxon>Dothideomycetes</taxon>
        <taxon>Dothideomycetidae</taxon>
        <taxon>Mycosphaerellales</taxon>
        <taxon>Mycosphaerellaceae</taxon>
        <taxon>Cercospora</taxon>
    </lineage>
</organism>
<dbReference type="Gene3D" id="1.25.40.20">
    <property type="entry name" value="Ankyrin repeat-containing domain"/>
    <property type="match status" value="2"/>
</dbReference>
<feature type="repeat" description="ANK" evidence="3">
    <location>
        <begin position="168"/>
        <end position="197"/>
    </location>
</feature>
<dbReference type="PROSITE" id="PS50297">
    <property type="entry name" value="ANK_REP_REGION"/>
    <property type="match status" value="1"/>
</dbReference>
<dbReference type="Pfam" id="PF00023">
    <property type="entry name" value="Ank"/>
    <property type="match status" value="1"/>
</dbReference>
<keyword evidence="2 3" id="KW-0040">ANK repeat</keyword>
<keyword evidence="1" id="KW-0677">Repeat</keyword>
<accession>A0A6A6FRK2</accession>
<dbReference type="InterPro" id="IPR002110">
    <property type="entry name" value="Ankyrin_rpt"/>
</dbReference>
<dbReference type="SUPFAM" id="SSF48403">
    <property type="entry name" value="Ankyrin repeat"/>
    <property type="match status" value="1"/>
</dbReference>
<dbReference type="InterPro" id="IPR050745">
    <property type="entry name" value="Multifunctional_regulatory"/>
</dbReference>
<feature type="non-terminal residue" evidence="4">
    <location>
        <position position="220"/>
    </location>
</feature>
<evidence type="ECO:0000313" key="4">
    <source>
        <dbReference type="EMBL" id="KAF2216112.1"/>
    </source>
</evidence>
<dbReference type="EMBL" id="ML992665">
    <property type="protein sequence ID" value="KAF2216112.1"/>
    <property type="molecule type" value="Genomic_DNA"/>
</dbReference>
<dbReference type="InterPro" id="IPR036770">
    <property type="entry name" value="Ankyrin_rpt-contain_sf"/>
</dbReference>
<dbReference type="PANTHER" id="PTHR24189">
    <property type="entry name" value="MYOTROPHIN"/>
    <property type="match status" value="1"/>
</dbReference>